<dbReference type="InParanoid" id="A0A6P7MR96"/>
<organism evidence="2 3">
    <name type="scientific">Betta splendens</name>
    <name type="common">Siamese fighting fish</name>
    <dbReference type="NCBI Taxonomy" id="158456"/>
    <lineage>
        <taxon>Eukaryota</taxon>
        <taxon>Metazoa</taxon>
        <taxon>Chordata</taxon>
        <taxon>Craniata</taxon>
        <taxon>Vertebrata</taxon>
        <taxon>Euteleostomi</taxon>
        <taxon>Actinopterygii</taxon>
        <taxon>Neopterygii</taxon>
        <taxon>Teleostei</taxon>
        <taxon>Neoteleostei</taxon>
        <taxon>Acanthomorphata</taxon>
        <taxon>Anabantaria</taxon>
        <taxon>Anabantiformes</taxon>
        <taxon>Anabantoidei</taxon>
        <taxon>Osphronemidae</taxon>
        <taxon>Betta</taxon>
    </lineage>
</organism>
<dbReference type="OrthoDB" id="9940137at2759"/>
<dbReference type="KEGG" id="bspl:114856953"/>
<evidence type="ECO:0000313" key="2">
    <source>
        <dbReference type="Proteomes" id="UP000515150"/>
    </source>
</evidence>
<reference evidence="3 4" key="1">
    <citation type="submission" date="2025-04" db="UniProtKB">
        <authorList>
            <consortium name="RefSeq"/>
        </authorList>
    </citation>
    <scope>IDENTIFICATION</scope>
</reference>
<dbReference type="GeneID" id="114856953"/>
<sequence>MAKGKAKFSSESVAAPQPRSLRSRKRECPSEELSVDAEAPLHQQDSKGNNTAVVRTHVQSLESPLQECATITSHLLQAAEQSCPTKHDAFTEEKQAENKMEAPDELKENPATCPNQDPQPQGCIINLENGVGKKEIQPEKVTVLVSDTLTDHQQVLTAEDADGFCVDALEKQLDAKTTSYCNLESRHESSQDKPSQVCVDDFRDVALGLPVRKKRRMGMCGLTEKERSYFLQTQKRENGHSEVEVEKQLCNNAVDPVAQDDTVTPAPSAEIQLQSSLCGGDTRTETEVTTLDGTGALVHSDGSEGKTSEAEESTVTEQQSNQGAEKTVGSPSMSLKEQEQEEAIPVKQREDGEEDSARFDRIPFTTNYTKTSQNEETEKKNNGSETDSLLVGVTGMRDEMMDDNGVEAGAAATDSVGFNCVKLNCALYVEPAAGSSTVNTEHNETGDTMEPFGSQHFDDVSDSQLNSIALMEEKRMGKEEDAGFSSCPQDTTNHKDATNLVCGLIRELSSLNRKVMAAHRELENLRRGSSRSSTH</sequence>
<evidence type="ECO:0000313" key="4">
    <source>
        <dbReference type="RefSeq" id="XP_055363302.1"/>
    </source>
</evidence>
<feature type="compositionally biased region" description="Basic and acidic residues" evidence="1">
    <location>
        <begin position="347"/>
        <end position="361"/>
    </location>
</feature>
<proteinExistence type="predicted"/>
<dbReference type="GO" id="GO:1990918">
    <property type="term" value="P:double-strand break repair involved in meiotic recombination"/>
    <property type="evidence" value="ECO:0007669"/>
    <property type="project" value="InterPro"/>
</dbReference>
<protein>
    <submittedName>
        <fullName evidence="3 4">Uncharacterized protein LOC114856953 isoform X1</fullName>
    </submittedName>
</protein>
<dbReference type="Pfam" id="PF15710">
    <property type="entry name" value="Brme1"/>
    <property type="match status" value="1"/>
</dbReference>
<name>A0A6P7MR96_BETSP</name>
<dbReference type="InterPro" id="IPR031441">
    <property type="entry name" value="Brme1"/>
</dbReference>
<evidence type="ECO:0000256" key="1">
    <source>
        <dbReference type="SAM" id="MobiDB-lite"/>
    </source>
</evidence>
<feature type="region of interest" description="Disordered" evidence="1">
    <location>
        <begin position="288"/>
        <end position="388"/>
    </location>
</feature>
<dbReference type="AlphaFoldDB" id="A0A6P7MR96"/>
<feature type="region of interest" description="Disordered" evidence="1">
    <location>
        <begin position="1"/>
        <end position="55"/>
    </location>
</feature>
<accession>A0A6P7MR96</accession>
<evidence type="ECO:0000313" key="3">
    <source>
        <dbReference type="RefSeq" id="XP_029008745.1"/>
    </source>
</evidence>
<dbReference type="Proteomes" id="UP000515150">
    <property type="component" value="Chromosome 1"/>
</dbReference>
<dbReference type="RefSeq" id="XP_029008745.1">
    <property type="nucleotide sequence ID" value="XM_029152912.3"/>
</dbReference>
<dbReference type="RefSeq" id="XP_055363302.1">
    <property type="nucleotide sequence ID" value="XM_055507327.1"/>
</dbReference>
<keyword evidence="2" id="KW-1185">Reference proteome</keyword>
<feature type="compositionally biased region" description="Basic and acidic residues" evidence="1">
    <location>
        <begin position="93"/>
        <end position="108"/>
    </location>
</feature>
<feature type="compositionally biased region" description="Polar residues" evidence="1">
    <location>
        <begin position="313"/>
        <end position="335"/>
    </location>
</feature>
<feature type="compositionally biased region" description="Polar residues" evidence="1">
    <location>
        <begin position="364"/>
        <end position="374"/>
    </location>
</feature>
<gene>
    <name evidence="3 4" type="primary">LOC114856953</name>
</gene>
<feature type="region of interest" description="Disordered" evidence="1">
    <location>
        <begin position="93"/>
        <end position="121"/>
    </location>
</feature>
<feature type="compositionally biased region" description="Polar residues" evidence="1">
    <location>
        <begin position="46"/>
        <end position="55"/>
    </location>
</feature>